<dbReference type="AlphaFoldDB" id="A0A6A5S7S9"/>
<name>A0A6A5S7S9_9PLEO</name>
<dbReference type="OrthoDB" id="3693838at2759"/>
<dbReference type="Proteomes" id="UP000800038">
    <property type="component" value="Unassembled WGS sequence"/>
</dbReference>
<sequence length="757" mass="86029">MQNASTTPIAPIHNMLASVSNIPEDVDAWNEHACNAFDADTMGKPRTSPSTAAPKTVTYCSTGMQTMPPRNAAEFQKIYGREPTQQELSSKIGTAALGRFVEGPVMNPHEIIRGAPFPATRGCDDSESYLDAGFQTAEFVQCKQSLARAKVKAVMMVNKYRGVAEEACYMVWAESKVEKVIHSEQFAVKIELDKDGNATTTGLDGIFLPNIYGEEINPALASPLRTFQERKDDLPKCLRFTGQTESHVYSPTSGLTPPATPTFPPFQRIAALAPSLRESDPDPEPIEDYGYTPDESDEVADKFVIYEAPLSTPSTPTLSSIASPCPSQKRKVSSLTEDSDGRYPTKRVKASYPCDMADPIREGDDIRGVRRRRDGVIDENTLRCDEEHDSTGGDREATEENARRRERSTSVRNEDASRAPRRDRNRDAGLRSKDLRTSRVSKRRSRSPGARDDPSPYRSRGNARRDGENTREVDIRAHRDARETERGRKVSCRSESRHTIERKRELSPKRLGREKRETVKKAEARPRGRREDLQPYKPAAKEQHEAQMKAKRGEEAREMKRARGAEDRRRLEQDDKRRAREAEDCRRQEAEDARRAREVEDRRQLEREAEDVVNTKRRQRRERSADRKEKARQKTDAEAKKPNKPVDGFQLAREAENLRRELAHKENFSEKSRQSAPERSVHAVKRPANKESESSKLKEKTEEKNATGAVKPSVKKEDELPKPREKTGDKKGSEGRPRRAPREEIKRWVPRARRRET</sequence>
<evidence type="ECO:0000313" key="3">
    <source>
        <dbReference type="Proteomes" id="UP000800038"/>
    </source>
</evidence>
<evidence type="ECO:0000313" key="2">
    <source>
        <dbReference type="EMBL" id="KAF1935478.1"/>
    </source>
</evidence>
<feature type="compositionally biased region" description="Basic and acidic residues" evidence="1">
    <location>
        <begin position="653"/>
        <end position="673"/>
    </location>
</feature>
<gene>
    <name evidence="2" type="ORF">EJ02DRAFT_439217</name>
</gene>
<feature type="compositionally biased region" description="Basic and acidic residues" evidence="1">
    <location>
        <begin position="688"/>
        <end position="705"/>
    </location>
</feature>
<evidence type="ECO:0000256" key="1">
    <source>
        <dbReference type="SAM" id="MobiDB-lite"/>
    </source>
</evidence>
<feature type="compositionally biased region" description="Basic and acidic residues" evidence="1">
    <location>
        <begin position="514"/>
        <end position="607"/>
    </location>
</feature>
<proteinExistence type="predicted"/>
<accession>A0A6A5S7S9</accession>
<feature type="region of interest" description="Disordered" evidence="1">
    <location>
        <begin position="313"/>
        <end position="757"/>
    </location>
</feature>
<dbReference type="EMBL" id="ML976265">
    <property type="protein sequence ID" value="KAF1935478.1"/>
    <property type="molecule type" value="Genomic_DNA"/>
</dbReference>
<protein>
    <submittedName>
        <fullName evidence="2">Uncharacterized protein</fullName>
    </submittedName>
</protein>
<keyword evidence="3" id="KW-1185">Reference proteome</keyword>
<feature type="compositionally biased region" description="Basic and acidic residues" evidence="1">
    <location>
        <begin position="358"/>
        <end position="437"/>
    </location>
</feature>
<feature type="compositionally biased region" description="Basic and acidic residues" evidence="1">
    <location>
        <begin position="622"/>
        <end position="641"/>
    </location>
</feature>
<feature type="compositionally biased region" description="Basic residues" evidence="1">
    <location>
        <begin position="748"/>
        <end position="757"/>
    </location>
</feature>
<organism evidence="2 3">
    <name type="scientific">Clathrospora elynae</name>
    <dbReference type="NCBI Taxonomy" id="706981"/>
    <lineage>
        <taxon>Eukaryota</taxon>
        <taxon>Fungi</taxon>
        <taxon>Dikarya</taxon>
        <taxon>Ascomycota</taxon>
        <taxon>Pezizomycotina</taxon>
        <taxon>Dothideomycetes</taxon>
        <taxon>Pleosporomycetidae</taxon>
        <taxon>Pleosporales</taxon>
        <taxon>Diademaceae</taxon>
        <taxon>Clathrospora</taxon>
    </lineage>
</organism>
<feature type="compositionally biased region" description="Basic and acidic residues" evidence="1">
    <location>
        <begin position="463"/>
        <end position="508"/>
    </location>
</feature>
<feature type="compositionally biased region" description="Basic and acidic residues" evidence="1">
    <location>
        <begin position="714"/>
        <end position="747"/>
    </location>
</feature>
<reference evidence="2" key="1">
    <citation type="journal article" date="2020" name="Stud. Mycol.">
        <title>101 Dothideomycetes genomes: a test case for predicting lifestyles and emergence of pathogens.</title>
        <authorList>
            <person name="Haridas S."/>
            <person name="Albert R."/>
            <person name="Binder M."/>
            <person name="Bloem J."/>
            <person name="Labutti K."/>
            <person name="Salamov A."/>
            <person name="Andreopoulos B."/>
            <person name="Baker S."/>
            <person name="Barry K."/>
            <person name="Bills G."/>
            <person name="Bluhm B."/>
            <person name="Cannon C."/>
            <person name="Castanera R."/>
            <person name="Culley D."/>
            <person name="Daum C."/>
            <person name="Ezra D."/>
            <person name="Gonzalez J."/>
            <person name="Henrissat B."/>
            <person name="Kuo A."/>
            <person name="Liang C."/>
            <person name="Lipzen A."/>
            <person name="Lutzoni F."/>
            <person name="Magnuson J."/>
            <person name="Mondo S."/>
            <person name="Nolan M."/>
            <person name="Ohm R."/>
            <person name="Pangilinan J."/>
            <person name="Park H.-J."/>
            <person name="Ramirez L."/>
            <person name="Alfaro M."/>
            <person name="Sun H."/>
            <person name="Tritt A."/>
            <person name="Yoshinaga Y."/>
            <person name="Zwiers L.-H."/>
            <person name="Turgeon B."/>
            <person name="Goodwin S."/>
            <person name="Spatafora J."/>
            <person name="Crous P."/>
            <person name="Grigoriev I."/>
        </authorList>
    </citation>
    <scope>NUCLEOTIDE SEQUENCE</scope>
    <source>
        <strain evidence="2">CBS 161.51</strain>
    </source>
</reference>